<reference evidence="1" key="2">
    <citation type="journal article" date="2022" name="New Phytol.">
        <title>Evolutionary transition to the ectomycorrhizal habit in the genomes of a hyperdiverse lineage of mushroom-forming fungi.</title>
        <authorList>
            <person name="Looney B."/>
            <person name="Miyauchi S."/>
            <person name="Morin E."/>
            <person name="Drula E."/>
            <person name="Courty P.E."/>
            <person name="Kohler A."/>
            <person name="Kuo A."/>
            <person name="LaButti K."/>
            <person name="Pangilinan J."/>
            <person name="Lipzen A."/>
            <person name="Riley R."/>
            <person name="Andreopoulos W."/>
            <person name="He G."/>
            <person name="Johnson J."/>
            <person name="Nolan M."/>
            <person name="Tritt A."/>
            <person name="Barry K.W."/>
            <person name="Grigoriev I.V."/>
            <person name="Nagy L.G."/>
            <person name="Hibbett D."/>
            <person name="Henrissat B."/>
            <person name="Matheny P.B."/>
            <person name="Labbe J."/>
            <person name="Martin F.M."/>
        </authorList>
    </citation>
    <scope>NUCLEOTIDE SEQUENCE</scope>
    <source>
        <strain evidence="1">EC-137</strain>
    </source>
</reference>
<reference evidence="1" key="1">
    <citation type="submission" date="2021-02" db="EMBL/GenBank/DDBJ databases">
        <authorList>
            <consortium name="DOE Joint Genome Institute"/>
            <person name="Ahrendt S."/>
            <person name="Looney B.P."/>
            <person name="Miyauchi S."/>
            <person name="Morin E."/>
            <person name="Drula E."/>
            <person name="Courty P.E."/>
            <person name="Chicoki N."/>
            <person name="Fauchery L."/>
            <person name="Kohler A."/>
            <person name="Kuo A."/>
            <person name="Labutti K."/>
            <person name="Pangilinan J."/>
            <person name="Lipzen A."/>
            <person name="Riley R."/>
            <person name="Andreopoulos W."/>
            <person name="He G."/>
            <person name="Johnson J."/>
            <person name="Barry K.W."/>
            <person name="Grigoriev I.V."/>
            <person name="Nagy L."/>
            <person name="Hibbett D."/>
            <person name="Henrissat B."/>
            <person name="Matheny P.B."/>
            <person name="Labbe J."/>
            <person name="Martin F."/>
        </authorList>
    </citation>
    <scope>NUCLEOTIDE SEQUENCE</scope>
    <source>
        <strain evidence="1">EC-137</strain>
    </source>
</reference>
<name>A0ACB8QGJ8_9AGAM</name>
<keyword evidence="2" id="KW-1185">Reference proteome</keyword>
<evidence type="ECO:0000313" key="1">
    <source>
        <dbReference type="EMBL" id="KAI0030869.1"/>
    </source>
</evidence>
<proteinExistence type="predicted"/>
<evidence type="ECO:0000313" key="2">
    <source>
        <dbReference type="Proteomes" id="UP000814128"/>
    </source>
</evidence>
<comment type="caution">
    <text evidence="1">The sequence shown here is derived from an EMBL/GenBank/DDBJ whole genome shotgun (WGS) entry which is preliminary data.</text>
</comment>
<dbReference type="Proteomes" id="UP000814128">
    <property type="component" value="Unassembled WGS sequence"/>
</dbReference>
<keyword evidence="1" id="KW-0378">Hydrolase</keyword>
<sequence>MLAVAVLAAFAGIVHAASQAYTWKNVKIGEWGGGGFVPSIVFNPSQKGLAYARTDIGGAYKLNSDDSWTPLLDFANDSTWNYWGVDALATDPVDPNRLYLATGMYTNSWDPNNGHILISTNQGASFTASPLPFKVGGNMPGRGMGERLVVDPNLNSILFFGARSGHGLYKSTNFGATWTAVSGLPNTGTYVPNPTDTSGYNSDKIGISWVTFDPTSGSSGKATPRIFVGVASNGTSNIFVSNDAGSTWSAVPGQNTQFFPHKGVFSVAEKSLYVTLSDGAGPYDGTNGAIMKYNVTSSTWTNITPVSGSNLYFGFGGLAIDAQKPGTVMVAALNSWWPDGQIFRSTDGGVTWSALWEWAGYPTLLKHYAYSDTKAPWLGPDYTVTTLGTLQIGWMMEGLSIDPFDSNHWLYGTGATILGGHDLLRWDTSHNVTLQSLADGIEETSVQSLISPPSGPTLISAVGDDGGFVHTSLTTAPTTEFQTPQWSTTADIDFAGQNPTNMVRVGTSTDGTTRQIAISSTSGSSWFEDYAIASGVAGQKVAMSASGDTVLMRAADGSIQVSQYQASFSVVSSVPNGAVIASDKVNSTVFYAASGSNFYVSTDSGHTFVKKSTIGSSTSPAKIVVHPSVAGDVWVSSDKGLFHGTNYGASFTAVSGVTQAWAFALGMPQSTGGYPSIFAAANIGGIVGYFRSDNTGSSWVQINDAAHGFGSASANCLTADPRKYGRVYIGTNGRGIFYGDIA</sequence>
<dbReference type="EMBL" id="MU273602">
    <property type="protein sequence ID" value="KAI0030869.1"/>
    <property type="molecule type" value="Genomic_DNA"/>
</dbReference>
<accession>A0ACB8QGJ8</accession>
<organism evidence="1 2">
    <name type="scientific">Vararia minispora EC-137</name>
    <dbReference type="NCBI Taxonomy" id="1314806"/>
    <lineage>
        <taxon>Eukaryota</taxon>
        <taxon>Fungi</taxon>
        <taxon>Dikarya</taxon>
        <taxon>Basidiomycota</taxon>
        <taxon>Agaricomycotina</taxon>
        <taxon>Agaricomycetes</taxon>
        <taxon>Russulales</taxon>
        <taxon>Lachnocladiaceae</taxon>
        <taxon>Vararia</taxon>
    </lineage>
</organism>
<protein>
    <submittedName>
        <fullName evidence="1">Glycoside hydrolase family 74 protein</fullName>
    </submittedName>
</protein>
<gene>
    <name evidence="1" type="ORF">K488DRAFT_87365</name>
</gene>